<dbReference type="Gene3D" id="2.60.120.10">
    <property type="entry name" value="Jelly Rolls"/>
    <property type="match status" value="1"/>
</dbReference>
<accession>A0A8J3EMS3</accession>
<dbReference type="InterPro" id="IPR011051">
    <property type="entry name" value="RmlC_Cupin_sf"/>
</dbReference>
<dbReference type="InterPro" id="IPR013096">
    <property type="entry name" value="Cupin_2"/>
</dbReference>
<comment type="caution">
    <text evidence="3">The sequence shown here is derived from an EMBL/GenBank/DDBJ whole genome shotgun (WGS) entry which is preliminary data.</text>
</comment>
<dbReference type="InterPro" id="IPR014710">
    <property type="entry name" value="RmlC-like_jellyroll"/>
</dbReference>
<dbReference type="Gene3D" id="3.90.550.10">
    <property type="entry name" value="Spore Coat Polysaccharide Biosynthesis Protein SpsA, Chain A"/>
    <property type="match status" value="1"/>
</dbReference>
<evidence type="ECO:0000259" key="2">
    <source>
        <dbReference type="Pfam" id="PF07883"/>
    </source>
</evidence>
<dbReference type="Pfam" id="PF00483">
    <property type="entry name" value="NTP_transferase"/>
    <property type="match status" value="1"/>
</dbReference>
<keyword evidence="4" id="KW-1185">Reference proteome</keyword>
<dbReference type="EMBL" id="BMFV01000020">
    <property type="protein sequence ID" value="GGH84245.1"/>
    <property type="molecule type" value="Genomic_DNA"/>
</dbReference>
<dbReference type="CDD" id="cd02213">
    <property type="entry name" value="cupin_PMI_typeII_C"/>
    <property type="match status" value="1"/>
</dbReference>
<evidence type="ECO:0000313" key="3">
    <source>
        <dbReference type="EMBL" id="GGH84245.1"/>
    </source>
</evidence>
<proteinExistence type="predicted"/>
<gene>
    <name evidence="3" type="ORF">GCM10007096_26880</name>
</gene>
<keyword evidence="3" id="KW-0548">Nucleotidyltransferase</keyword>
<dbReference type="RefSeq" id="WP_188497888.1">
    <property type="nucleotide sequence ID" value="NZ_BMFV01000020.1"/>
</dbReference>
<dbReference type="InterPro" id="IPR051161">
    <property type="entry name" value="Mannose-6P_isomerase_type2"/>
</dbReference>
<protein>
    <submittedName>
        <fullName evidence="3">Mannose-1-phosphate guanylyltransferase</fullName>
    </submittedName>
</protein>
<evidence type="ECO:0000259" key="1">
    <source>
        <dbReference type="Pfam" id="PF00483"/>
    </source>
</evidence>
<dbReference type="InterPro" id="IPR005835">
    <property type="entry name" value="NTP_transferase_dom"/>
</dbReference>
<dbReference type="SUPFAM" id="SSF53448">
    <property type="entry name" value="Nucleotide-diphospho-sugar transferases"/>
    <property type="match status" value="1"/>
</dbReference>
<feature type="domain" description="Cupin type-2" evidence="2">
    <location>
        <begin position="366"/>
        <end position="424"/>
    </location>
</feature>
<dbReference type="Pfam" id="PF07883">
    <property type="entry name" value="Cupin_2"/>
    <property type="match status" value="1"/>
</dbReference>
<organism evidence="3 4">
    <name type="scientific">Pullulanibacillus pueri</name>
    <dbReference type="NCBI Taxonomy" id="1437324"/>
    <lineage>
        <taxon>Bacteria</taxon>
        <taxon>Bacillati</taxon>
        <taxon>Bacillota</taxon>
        <taxon>Bacilli</taxon>
        <taxon>Bacillales</taxon>
        <taxon>Sporolactobacillaceae</taxon>
        <taxon>Pullulanibacillus</taxon>
    </lineage>
</organism>
<dbReference type="GO" id="GO:0004475">
    <property type="term" value="F:mannose-1-phosphate guanylyltransferase (GTP) activity"/>
    <property type="evidence" value="ECO:0007669"/>
    <property type="project" value="TreeGrafter"/>
</dbReference>
<dbReference type="Proteomes" id="UP000656813">
    <property type="component" value="Unassembled WGS sequence"/>
</dbReference>
<dbReference type="PANTHER" id="PTHR46390:SF1">
    <property type="entry name" value="MANNOSE-1-PHOSPHATE GUANYLYLTRANSFERASE"/>
    <property type="match status" value="1"/>
</dbReference>
<dbReference type="AlphaFoldDB" id="A0A8J3EMS3"/>
<dbReference type="GO" id="GO:0009298">
    <property type="term" value="P:GDP-mannose biosynthetic process"/>
    <property type="evidence" value="ECO:0007669"/>
    <property type="project" value="TreeGrafter"/>
</dbReference>
<dbReference type="SUPFAM" id="SSF51182">
    <property type="entry name" value="RmlC-like cupins"/>
    <property type="match status" value="1"/>
</dbReference>
<reference evidence="3" key="2">
    <citation type="submission" date="2020-09" db="EMBL/GenBank/DDBJ databases">
        <authorList>
            <person name="Sun Q."/>
            <person name="Zhou Y."/>
        </authorList>
    </citation>
    <scope>NUCLEOTIDE SEQUENCE</scope>
    <source>
        <strain evidence="3">CGMCC 1.12777</strain>
    </source>
</reference>
<reference evidence="3" key="1">
    <citation type="journal article" date="2014" name="Int. J. Syst. Evol. Microbiol.">
        <title>Complete genome sequence of Corynebacterium casei LMG S-19264T (=DSM 44701T), isolated from a smear-ripened cheese.</title>
        <authorList>
            <consortium name="US DOE Joint Genome Institute (JGI-PGF)"/>
            <person name="Walter F."/>
            <person name="Albersmeier A."/>
            <person name="Kalinowski J."/>
            <person name="Ruckert C."/>
        </authorList>
    </citation>
    <scope>NUCLEOTIDE SEQUENCE</scope>
    <source>
        <strain evidence="3">CGMCC 1.12777</strain>
    </source>
</reference>
<evidence type="ECO:0000313" key="4">
    <source>
        <dbReference type="Proteomes" id="UP000656813"/>
    </source>
</evidence>
<name>A0A8J3EMS3_9BACL</name>
<dbReference type="InterPro" id="IPR029044">
    <property type="entry name" value="Nucleotide-diphossugar_trans"/>
</dbReference>
<keyword evidence="3" id="KW-0808">Transferase</keyword>
<feature type="domain" description="Nucleotidyl transferase" evidence="1">
    <location>
        <begin position="4"/>
        <end position="268"/>
    </location>
</feature>
<sequence length="460" mass="51692">MKLVLLSGGSGKRLWPLSNDTRSKQFLKVLDNDNKDKQSMVQRVWGQLDSVGLADQAIIATSKLQKDMIHSQIGEDVPVVIEPERRDTFPAIALAASYLYSIQGVSPDEMVTILPVDPYVDNDFFENLKGIETVLEDSSADLGLIGVKPTYPSSKYGYIIPKDNKGNYITVSHFTEKPSEEQAASLIEMNALWNCGVFAFKLDYLLNLLVEKGLPIQYEELLKQYSTIPKISFDYEVVEKTNRIVALPYDGYWKDLGTWNTLTEEMATTQIGKGVISDESINTHLVNELDIPVTVHGVKDIVVAASPDGILVTDKASSPGIKDLISDFDHPPMYEERIWGWSRTLDYAKYDDEEEMVTKRIHIIKNKNSTYHYHNLRDEVWTIAKGEGELALNDSLTRVKAGDIVHLPAGKKHGIRAITDLEFIEVQTGAGISNEDVIRLYFDWEDVIKAFNKSKSKVIS</sequence>
<dbReference type="PANTHER" id="PTHR46390">
    <property type="entry name" value="MANNOSE-1-PHOSPHATE GUANYLYLTRANSFERASE"/>
    <property type="match status" value="1"/>
</dbReference>